<reference evidence="2 3" key="1">
    <citation type="journal article" date="2019" name="Commun. Biol.">
        <title>The bagworm genome reveals a unique fibroin gene that provides high tensile strength.</title>
        <authorList>
            <person name="Kono N."/>
            <person name="Nakamura H."/>
            <person name="Ohtoshi R."/>
            <person name="Tomita M."/>
            <person name="Numata K."/>
            <person name="Arakawa K."/>
        </authorList>
    </citation>
    <scope>NUCLEOTIDE SEQUENCE [LARGE SCALE GENOMIC DNA]</scope>
</reference>
<gene>
    <name evidence="2" type="ORF">EVAR_82774_1</name>
</gene>
<evidence type="ECO:0000256" key="1">
    <source>
        <dbReference type="SAM" id="MobiDB-lite"/>
    </source>
</evidence>
<comment type="caution">
    <text evidence="2">The sequence shown here is derived from an EMBL/GenBank/DDBJ whole genome shotgun (WGS) entry which is preliminary data.</text>
</comment>
<keyword evidence="3" id="KW-1185">Reference proteome</keyword>
<dbReference type="Proteomes" id="UP000299102">
    <property type="component" value="Unassembled WGS sequence"/>
</dbReference>
<protein>
    <submittedName>
        <fullName evidence="2">Uncharacterized protein</fullName>
    </submittedName>
</protein>
<evidence type="ECO:0000313" key="3">
    <source>
        <dbReference type="Proteomes" id="UP000299102"/>
    </source>
</evidence>
<name>A0A4C1UP52_EUMVA</name>
<sequence>MSSKIVVASRQATSSRAKASDPLVREPDRVRSEEPRTFNLRSSESLFSGHRSVYFHAASVDEPSRCFEVVGIALSLHSVEFLVFPLYKNNFFALSKRA</sequence>
<accession>A0A4C1UP52</accession>
<feature type="region of interest" description="Disordered" evidence="1">
    <location>
        <begin position="1"/>
        <end position="35"/>
    </location>
</feature>
<evidence type="ECO:0000313" key="2">
    <source>
        <dbReference type="EMBL" id="GBP27726.1"/>
    </source>
</evidence>
<dbReference type="EMBL" id="BGZK01000198">
    <property type="protein sequence ID" value="GBP27726.1"/>
    <property type="molecule type" value="Genomic_DNA"/>
</dbReference>
<organism evidence="2 3">
    <name type="scientific">Eumeta variegata</name>
    <name type="common">Bagworm moth</name>
    <name type="synonym">Eumeta japonica</name>
    <dbReference type="NCBI Taxonomy" id="151549"/>
    <lineage>
        <taxon>Eukaryota</taxon>
        <taxon>Metazoa</taxon>
        <taxon>Ecdysozoa</taxon>
        <taxon>Arthropoda</taxon>
        <taxon>Hexapoda</taxon>
        <taxon>Insecta</taxon>
        <taxon>Pterygota</taxon>
        <taxon>Neoptera</taxon>
        <taxon>Endopterygota</taxon>
        <taxon>Lepidoptera</taxon>
        <taxon>Glossata</taxon>
        <taxon>Ditrysia</taxon>
        <taxon>Tineoidea</taxon>
        <taxon>Psychidae</taxon>
        <taxon>Oiketicinae</taxon>
        <taxon>Eumeta</taxon>
    </lineage>
</organism>
<feature type="compositionally biased region" description="Basic and acidic residues" evidence="1">
    <location>
        <begin position="23"/>
        <end position="35"/>
    </location>
</feature>
<dbReference type="AlphaFoldDB" id="A0A4C1UP52"/>
<proteinExistence type="predicted"/>